<dbReference type="EMBL" id="JAUTXT010000015">
    <property type="protein sequence ID" value="KAK3675265.1"/>
    <property type="molecule type" value="Genomic_DNA"/>
</dbReference>
<organism evidence="2 3">
    <name type="scientific">Recurvomyces mirabilis</name>
    <dbReference type="NCBI Taxonomy" id="574656"/>
    <lineage>
        <taxon>Eukaryota</taxon>
        <taxon>Fungi</taxon>
        <taxon>Dikarya</taxon>
        <taxon>Ascomycota</taxon>
        <taxon>Pezizomycotina</taxon>
        <taxon>Dothideomycetes</taxon>
        <taxon>Dothideomycetidae</taxon>
        <taxon>Mycosphaerellales</taxon>
        <taxon>Teratosphaeriaceae</taxon>
        <taxon>Recurvomyces</taxon>
    </lineage>
</organism>
<reference evidence="2" key="1">
    <citation type="submission" date="2023-07" db="EMBL/GenBank/DDBJ databases">
        <title>Black Yeasts Isolated from many extreme environments.</title>
        <authorList>
            <person name="Coleine C."/>
            <person name="Stajich J.E."/>
            <person name="Selbmann L."/>
        </authorList>
    </citation>
    <scope>NUCLEOTIDE SEQUENCE</scope>
    <source>
        <strain evidence="2">CCFEE 5485</strain>
    </source>
</reference>
<feature type="region of interest" description="Disordered" evidence="1">
    <location>
        <begin position="61"/>
        <end position="149"/>
    </location>
</feature>
<evidence type="ECO:0000256" key="1">
    <source>
        <dbReference type="SAM" id="MobiDB-lite"/>
    </source>
</evidence>
<protein>
    <submittedName>
        <fullName evidence="2">Uncharacterized protein</fullName>
    </submittedName>
</protein>
<comment type="caution">
    <text evidence="2">The sequence shown here is derived from an EMBL/GenBank/DDBJ whole genome shotgun (WGS) entry which is preliminary data.</text>
</comment>
<keyword evidence="3" id="KW-1185">Reference proteome</keyword>
<accession>A0AAE0WPA2</accession>
<feature type="compositionally biased region" description="Polar residues" evidence="1">
    <location>
        <begin position="68"/>
        <end position="78"/>
    </location>
</feature>
<dbReference type="AlphaFoldDB" id="A0AAE0WPA2"/>
<proteinExistence type="predicted"/>
<feature type="compositionally biased region" description="Acidic residues" evidence="1">
    <location>
        <begin position="140"/>
        <end position="149"/>
    </location>
</feature>
<gene>
    <name evidence="2" type="ORF">LTR78_004775</name>
</gene>
<feature type="compositionally biased region" description="Basic residues" evidence="1">
    <location>
        <begin position="83"/>
        <end position="92"/>
    </location>
</feature>
<evidence type="ECO:0000313" key="2">
    <source>
        <dbReference type="EMBL" id="KAK3675265.1"/>
    </source>
</evidence>
<evidence type="ECO:0000313" key="3">
    <source>
        <dbReference type="Proteomes" id="UP001274830"/>
    </source>
</evidence>
<sequence>MSNKEGGASFTALDFQHLATAMTCTKSPIEVDYKLYAEKAGFKNAASAKASWNGLKKKIEKVGGGATVSRSHTITDSAENSKKGGKGGKKRKGVEGSDDGEGIGDGETKNSSSKKGPAKKKGRQAPTSNSKTKDKVVKDEIDEEPEPEV</sequence>
<name>A0AAE0WPA2_9PEZI</name>
<dbReference type="Proteomes" id="UP001274830">
    <property type="component" value="Unassembled WGS sequence"/>
</dbReference>